<comment type="catalytic activity">
    <reaction evidence="8 13">
        <text>L-arginine + H2O = urea + L-ornithine</text>
        <dbReference type="Rhea" id="RHEA:20569"/>
        <dbReference type="ChEBI" id="CHEBI:15377"/>
        <dbReference type="ChEBI" id="CHEBI:16199"/>
        <dbReference type="ChEBI" id="CHEBI:32682"/>
        <dbReference type="ChEBI" id="CHEBI:46911"/>
        <dbReference type="EC" id="3.5.3.1"/>
    </reaction>
</comment>
<dbReference type="Gene3D" id="3.40.800.10">
    <property type="entry name" value="Ureohydrolase domain"/>
    <property type="match status" value="1"/>
</dbReference>
<dbReference type="NCBIfam" id="TIGR01229">
    <property type="entry name" value="rocF_arginase"/>
    <property type="match status" value="1"/>
</dbReference>
<comment type="caution">
    <text evidence="14">The sequence shown here is derived from an EMBL/GenBank/DDBJ whole genome shotgun (WGS) entry which is preliminary data.</text>
</comment>
<evidence type="ECO:0000256" key="12">
    <source>
        <dbReference type="RuleBase" id="RU003684"/>
    </source>
</evidence>
<dbReference type="PANTHER" id="PTHR43782:SF3">
    <property type="entry name" value="ARGINASE"/>
    <property type="match status" value="1"/>
</dbReference>
<evidence type="ECO:0000256" key="8">
    <source>
        <dbReference type="ARBA" id="ARBA00047391"/>
    </source>
</evidence>
<keyword evidence="4 13" id="KW-0056">Arginine metabolism</keyword>
<name>A0A545SZC4_9PROT</name>
<gene>
    <name evidence="14" type="primary">rocF</name>
    <name evidence="14" type="ORF">FKG95_27810</name>
</gene>
<dbReference type="GO" id="GO:0006525">
    <property type="term" value="P:arginine metabolic process"/>
    <property type="evidence" value="ECO:0007669"/>
    <property type="project" value="UniProtKB-KW"/>
</dbReference>
<keyword evidence="6 12" id="KW-0378">Hydrolase</keyword>
<accession>A0A545SZC4</accession>
<dbReference type="InterPro" id="IPR006035">
    <property type="entry name" value="Ureohydrolase"/>
</dbReference>
<keyword evidence="15" id="KW-1185">Reference proteome</keyword>
<dbReference type="GO" id="GO:0004053">
    <property type="term" value="F:arginase activity"/>
    <property type="evidence" value="ECO:0007669"/>
    <property type="project" value="UniProtKB-UniRule"/>
</dbReference>
<dbReference type="GO" id="GO:0000050">
    <property type="term" value="P:urea cycle"/>
    <property type="evidence" value="ECO:0007669"/>
    <property type="project" value="UniProtKB-UniPathway"/>
</dbReference>
<dbReference type="GO" id="GO:0005737">
    <property type="term" value="C:cytoplasm"/>
    <property type="evidence" value="ECO:0007669"/>
    <property type="project" value="TreeGrafter"/>
</dbReference>
<organism evidence="14 15">
    <name type="scientific">Denitrobaculum tricleocarpae</name>
    <dbReference type="NCBI Taxonomy" id="2591009"/>
    <lineage>
        <taxon>Bacteria</taxon>
        <taxon>Pseudomonadati</taxon>
        <taxon>Pseudomonadota</taxon>
        <taxon>Alphaproteobacteria</taxon>
        <taxon>Rhodospirillales</taxon>
        <taxon>Rhodospirillaceae</taxon>
        <taxon>Denitrobaculum</taxon>
    </lineage>
</organism>
<feature type="binding site" evidence="10">
    <location>
        <position position="98"/>
    </location>
    <ligand>
        <name>Mn(2+)</name>
        <dbReference type="ChEBI" id="CHEBI:29035"/>
        <label>1</label>
    </ligand>
</feature>
<feature type="binding site" evidence="10">
    <location>
        <position position="125"/>
    </location>
    <ligand>
        <name>Mn(2+)</name>
        <dbReference type="ChEBI" id="CHEBI:29035"/>
        <label>1</label>
    </ligand>
</feature>
<dbReference type="GO" id="GO:0030145">
    <property type="term" value="F:manganese ion binding"/>
    <property type="evidence" value="ECO:0007669"/>
    <property type="project" value="TreeGrafter"/>
</dbReference>
<reference evidence="14 15" key="1">
    <citation type="submission" date="2019-06" db="EMBL/GenBank/DDBJ databases">
        <title>Whole genome sequence for Rhodospirillaceae sp. R148.</title>
        <authorList>
            <person name="Wang G."/>
        </authorList>
    </citation>
    <scope>NUCLEOTIDE SEQUENCE [LARGE SCALE GENOMIC DNA]</scope>
    <source>
        <strain evidence="14 15">R148</strain>
    </source>
</reference>
<evidence type="ECO:0000256" key="7">
    <source>
        <dbReference type="ARBA" id="ARBA00023211"/>
    </source>
</evidence>
<dbReference type="PANTHER" id="PTHR43782">
    <property type="entry name" value="ARGINASE"/>
    <property type="match status" value="1"/>
</dbReference>
<sequence>MSNQIGLIGVPTDVGAGVRGACLGPEALRIAGLAKALTGLGHKVSDLGDLDGPPNPDEQPGNGCRNLREVSTWCRLLRDRVTDVAGQGMTPVVLGGDHCIAMGSIAGIAKHCSASGQPLYVLWFDAHTDFNTPLSSPSGNVHGMPIAALCGRIKDSEFDLGVPTPVVDPSRINLFGIRSVDHIEKATLVDSGLKVFDMRAIDERSTFTIMREILDEVTAAKGHLHVSLDVDFLDPSIAPGVGTTVPGGVTYREAHLCMEMIAESGLMGSLDLVELNPLLDEKNKSAELLVDLTGSLFGKATLHR</sequence>
<evidence type="ECO:0000256" key="13">
    <source>
        <dbReference type="RuleBase" id="RU361159"/>
    </source>
</evidence>
<evidence type="ECO:0000256" key="2">
    <source>
        <dbReference type="ARBA" id="ARBA00012168"/>
    </source>
</evidence>
<proteinExistence type="inferred from homology"/>
<comment type="similarity">
    <text evidence="11 12">Belongs to the arginase family.</text>
</comment>
<feature type="binding site" evidence="10">
    <location>
        <position position="129"/>
    </location>
    <ligand>
        <name>Mn(2+)</name>
        <dbReference type="ChEBI" id="CHEBI:29035"/>
        <label>1</label>
    </ligand>
</feature>
<dbReference type="InterPro" id="IPR023696">
    <property type="entry name" value="Ureohydrolase_dom_sf"/>
</dbReference>
<evidence type="ECO:0000256" key="3">
    <source>
        <dbReference type="ARBA" id="ARBA00018123"/>
    </source>
</evidence>
<evidence type="ECO:0000256" key="9">
    <source>
        <dbReference type="NCBIfam" id="TIGR01229"/>
    </source>
</evidence>
<dbReference type="PRINTS" id="PR00116">
    <property type="entry name" value="ARGINASE"/>
</dbReference>
<protein>
    <recommendedName>
        <fullName evidence="3 9">Arginase</fullName>
        <ecNumber evidence="2 9">3.5.3.1</ecNumber>
    </recommendedName>
</protein>
<evidence type="ECO:0000313" key="15">
    <source>
        <dbReference type="Proteomes" id="UP000315252"/>
    </source>
</evidence>
<keyword evidence="5 10" id="KW-0479">Metal-binding</keyword>
<evidence type="ECO:0000256" key="10">
    <source>
        <dbReference type="PIRSR" id="PIRSR036979-1"/>
    </source>
</evidence>
<dbReference type="InterPro" id="IPR014033">
    <property type="entry name" value="Arginase"/>
</dbReference>
<dbReference type="PROSITE" id="PS01053">
    <property type="entry name" value="ARGINASE_1"/>
    <property type="match status" value="1"/>
</dbReference>
<evidence type="ECO:0000313" key="14">
    <source>
        <dbReference type="EMBL" id="TQV70328.1"/>
    </source>
</evidence>
<dbReference type="UniPathway" id="UPA00158">
    <property type="reaction ID" value="UER00270"/>
</dbReference>
<dbReference type="SUPFAM" id="SSF52768">
    <property type="entry name" value="Arginase/deacetylase"/>
    <property type="match status" value="1"/>
</dbReference>
<dbReference type="EC" id="3.5.3.1" evidence="2 9"/>
<dbReference type="AlphaFoldDB" id="A0A545SZC4"/>
<dbReference type="Pfam" id="PF00491">
    <property type="entry name" value="Arginase"/>
    <property type="match status" value="1"/>
</dbReference>
<dbReference type="CDD" id="cd09989">
    <property type="entry name" value="Arginase"/>
    <property type="match status" value="1"/>
</dbReference>
<evidence type="ECO:0000256" key="4">
    <source>
        <dbReference type="ARBA" id="ARBA00022503"/>
    </source>
</evidence>
<comment type="cofactor">
    <cofactor evidence="10 13">
        <name>Mn(2+)</name>
        <dbReference type="ChEBI" id="CHEBI:29035"/>
    </cofactor>
    <text evidence="10 13">Binds 2 manganese ions per subunit.</text>
</comment>
<dbReference type="FunFam" id="3.40.800.10:FF:000012">
    <property type="entry name" value="Arginase"/>
    <property type="match status" value="1"/>
</dbReference>
<dbReference type="EMBL" id="VHSH01000017">
    <property type="protein sequence ID" value="TQV70328.1"/>
    <property type="molecule type" value="Genomic_DNA"/>
</dbReference>
<evidence type="ECO:0000256" key="5">
    <source>
        <dbReference type="ARBA" id="ARBA00022723"/>
    </source>
</evidence>
<comment type="pathway">
    <text evidence="1">Nitrogen metabolism; urea cycle; L-ornithine and urea from L-arginine: step 1/1.</text>
</comment>
<dbReference type="InterPro" id="IPR020855">
    <property type="entry name" value="Ureohydrolase_Mn_BS"/>
</dbReference>
<feature type="binding site" evidence="10">
    <location>
        <position position="127"/>
    </location>
    <ligand>
        <name>Mn(2+)</name>
        <dbReference type="ChEBI" id="CHEBI:29035"/>
        <label>1</label>
    </ligand>
</feature>
<dbReference type="PIRSF" id="PIRSF036979">
    <property type="entry name" value="Arginase"/>
    <property type="match status" value="1"/>
</dbReference>
<evidence type="ECO:0000256" key="1">
    <source>
        <dbReference type="ARBA" id="ARBA00005098"/>
    </source>
</evidence>
<keyword evidence="7 10" id="KW-0464">Manganese</keyword>
<dbReference type="Proteomes" id="UP000315252">
    <property type="component" value="Unassembled WGS sequence"/>
</dbReference>
<feature type="binding site" evidence="10">
    <location>
        <position position="231"/>
    </location>
    <ligand>
        <name>Mn(2+)</name>
        <dbReference type="ChEBI" id="CHEBI:29035"/>
        <label>1</label>
    </ligand>
</feature>
<dbReference type="OrthoDB" id="9788689at2"/>
<dbReference type="PROSITE" id="PS51409">
    <property type="entry name" value="ARGINASE_2"/>
    <property type="match status" value="1"/>
</dbReference>
<feature type="binding site" evidence="10">
    <location>
        <position position="229"/>
    </location>
    <ligand>
        <name>Mn(2+)</name>
        <dbReference type="ChEBI" id="CHEBI:29035"/>
        <label>1</label>
    </ligand>
</feature>
<evidence type="ECO:0000256" key="6">
    <source>
        <dbReference type="ARBA" id="ARBA00022801"/>
    </source>
</evidence>
<evidence type="ECO:0000256" key="11">
    <source>
        <dbReference type="PROSITE-ProRule" id="PRU00742"/>
    </source>
</evidence>